<dbReference type="InParanoid" id="A4VE91"/>
<dbReference type="OrthoDB" id="324564at2759"/>
<dbReference type="HOGENOM" id="CLU_033302_1_0_1"/>
<accession>A4VE91</accession>
<keyword evidence="1" id="KW-0812">Transmembrane</keyword>
<organism evidence="1 2">
    <name type="scientific">Tetrahymena thermophila (strain SB210)</name>
    <dbReference type="NCBI Taxonomy" id="312017"/>
    <lineage>
        <taxon>Eukaryota</taxon>
        <taxon>Sar</taxon>
        <taxon>Alveolata</taxon>
        <taxon>Ciliophora</taxon>
        <taxon>Intramacronucleata</taxon>
        <taxon>Oligohymenophorea</taxon>
        <taxon>Hymenostomatida</taxon>
        <taxon>Tetrahymenina</taxon>
        <taxon>Tetrahymenidae</taxon>
        <taxon>Tetrahymena</taxon>
    </lineage>
</organism>
<keyword evidence="1" id="KW-0472">Membrane</keyword>
<dbReference type="GeneID" id="7839299"/>
<keyword evidence="2" id="KW-1185">Reference proteome</keyword>
<protein>
    <submittedName>
        <fullName evidence="1">Transmembrane protein, putative</fullName>
    </submittedName>
</protein>
<reference evidence="2" key="1">
    <citation type="journal article" date="2006" name="PLoS Biol.">
        <title>Macronuclear genome sequence of the ciliate Tetrahymena thermophila, a model eukaryote.</title>
        <authorList>
            <person name="Eisen J.A."/>
            <person name="Coyne R.S."/>
            <person name="Wu M."/>
            <person name="Wu D."/>
            <person name="Thiagarajan M."/>
            <person name="Wortman J.R."/>
            <person name="Badger J.H."/>
            <person name="Ren Q."/>
            <person name="Amedeo P."/>
            <person name="Jones K.M."/>
            <person name="Tallon L.J."/>
            <person name="Delcher A.L."/>
            <person name="Salzberg S.L."/>
            <person name="Silva J.C."/>
            <person name="Haas B.J."/>
            <person name="Majoros W.H."/>
            <person name="Farzad M."/>
            <person name="Carlton J.M."/>
            <person name="Smith R.K. Jr."/>
            <person name="Garg J."/>
            <person name="Pearlman R.E."/>
            <person name="Karrer K.M."/>
            <person name="Sun L."/>
            <person name="Manning G."/>
            <person name="Elde N.C."/>
            <person name="Turkewitz A.P."/>
            <person name="Asai D.J."/>
            <person name="Wilkes D.E."/>
            <person name="Wang Y."/>
            <person name="Cai H."/>
            <person name="Collins K."/>
            <person name="Stewart B.A."/>
            <person name="Lee S.R."/>
            <person name="Wilamowska K."/>
            <person name="Weinberg Z."/>
            <person name="Ruzzo W.L."/>
            <person name="Wloga D."/>
            <person name="Gaertig J."/>
            <person name="Frankel J."/>
            <person name="Tsao C.-C."/>
            <person name="Gorovsky M.A."/>
            <person name="Keeling P.J."/>
            <person name="Waller R.F."/>
            <person name="Patron N.J."/>
            <person name="Cherry J.M."/>
            <person name="Stover N.A."/>
            <person name="Krieger C.J."/>
            <person name="del Toro C."/>
            <person name="Ryder H.F."/>
            <person name="Williamson S.C."/>
            <person name="Barbeau R.A."/>
            <person name="Hamilton E.P."/>
            <person name="Orias E."/>
        </authorList>
    </citation>
    <scope>NUCLEOTIDE SEQUENCE [LARGE SCALE GENOMIC DNA]</scope>
    <source>
        <strain evidence="2">SB210</strain>
    </source>
</reference>
<sequence length="243" mass="28574">MIGKLSNWIKFTEKYSILYINFEYQGEKYLGQACASSFFQAKITSSILPYKFYYKNDYMTCGLTDGNRTAPQYHRLLPQNNQNQIEINSHQRLLNSNISSGKNTSSSNSTSKDSCFADYIWSDVKIASWLCQDKEFNVEDYIKPKDCYVNFFNGNEAFINGLLRYPMKDVYSFPLVSYQPYAYFPKIDLICLILFSYYNWILSFNSIFLYTTNCFLQYIQTLQKPMVFFKIIPSYKTNPTQQD</sequence>
<dbReference type="RefSeq" id="XP_001471267.2">
    <property type="nucleotide sequence ID" value="XM_001471217.2"/>
</dbReference>
<evidence type="ECO:0000313" key="2">
    <source>
        <dbReference type="Proteomes" id="UP000009168"/>
    </source>
</evidence>
<dbReference type="EMBL" id="GG662749">
    <property type="protein sequence ID" value="EDK31834.2"/>
    <property type="molecule type" value="Genomic_DNA"/>
</dbReference>
<proteinExistence type="predicted"/>
<dbReference type="Proteomes" id="UP000009168">
    <property type="component" value="Unassembled WGS sequence"/>
</dbReference>
<name>A4VE91_TETTS</name>
<evidence type="ECO:0000313" key="1">
    <source>
        <dbReference type="EMBL" id="EDK31834.2"/>
    </source>
</evidence>
<dbReference type="KEGG" id="tet:TTHERM_00083879"/>
<gene>
    <name evidence="1" type="ORF">TTHERM_00083879</name>
</gene>
<dbReference type="AlphaFoldDB" id="A4VE91"/>